<sequence length="143" mass="15427">MSDELKKFKYEVLTPNTGGSVNISLLFKVPVTLATVSVKGDATVWLTANVGWNVVTNGTTFDHVDVLFRIWRGDQLTGTTIYTAADSAQAYPDDHFAVTQLAHVDSPDDDDKIVYTLTGELLFNGQSSASVIGPITFTAAVID</sequence>
<dbReference type="Proteomes" id="UP001267290">
    <property type="component" value="Unassembled WGS sequence"/>
</dbReference>
<evidence type="ECO:0000313" key="1">
    <source>
        <dbReference type="EMBL" id="MDR6550733.1"/>
    </source>
</evidence>
<evidence type="ECO:0000313" key="2">
    <source>
        <dbReference type="Proteomes" id="UP001267290"/>
    </source>
</evidence>
<organism evidence="1 2">
    <name type="scientific">Paenibacillus qinlingensis</name>
    <dbReference type="NCBI Taxonomy" id="1837343"/>
    <lineage>
        <taxon>Bacteria</taxon>
        <taxon>Bacillati</taxon>
        <taxon>Bacillota</taxon>
        <taxon>Bacilli</taxon>
        <taxon>Bacillales</taxon>
        <taxon>Paenibacillaceae</taxon>
        <taxon>Paenibacillus</taxon>
    </lineage>
</organism>
<dbReference type="RefSeq" id="WP_310225787.1">
    <property type="nucleotide sequence ID" value="NZ_JAVDSB010000002.1"/>
</dbReference>
<name>A0ABU1NTG7_9BACL</name>
<comment type="caution">
    <text evidence="1">The sequence shown here is derived from an EMBL/GenBank/DDBJ whole genome shotgun (WGS) entry which is preliminary data.</text>
</comment>
<dbReference type="EMBL" id="JAVDSB010000002">
    <property type="protein sequence ID" value="MDR6550733.1"/>
    <property type="molecule type" value="Genomic_DNA"/>
</dbReference>
<proteinExistence type="predicted"/>
<protein>
    <submittedName>
        <fullName evidence="1">Uncharacterized protein</fullName>
    </submittedName>
</protein>
<accession>A0ABU1NTG7</accession>
<gene>
    <name evidence="1" type="ORF">J2736_001920</name>
</gene>
<reference evidence="1 2" key="1">
    <citation type="submission" date="2023-07" db="EMBL/GenBank/DDBJ databases">
        <title>Sorghum-associated microbial communities from plants grown in Nebraska, USA.</title>
        <authorList>
            <person name="Schachtman D."/>
        </authorList>
    </citation>
    <scope>NUCLEOTIDE SEQUENCE [LARGE SCALE GENOMIC DNA]</scope>
    <source>
        <strain evidence="1 2">CC258</strain>
    </source>
</reference>
<keyword evidence="2" id="KW-1185">Reference proteome</keyword>